<dbReference type="Pfam" id="PF00857">
    <property type="entry name" value="Isochorismatase"/>
    <property type="match status" value="1"/>
</dbReference>
<dbReference type="eggNOG" id="COG1335">
    <property type="taxonomic scope" value="Bacteria"/>
</dbReference>
<evidence type="ECO:0000259" key="3">
    <source>
        <dbReference type="Pfam" id="PF00857"/>
    </source>
</evidence>
<name>A0A0T7CRW8_BORP1</name>
<evidence type="ECO:0000256" key="2">
    <source>
        <dbReference type="SAM" id="MobiDB-lite"/>
    </source>
</evidence>
<dbReference type="PANTHER" id="PTHR43540:SF6">
    <property type="entry name" value="ISOCHORISMATASE-LIKE DOMAIN-CONTAINING PROTEIN"/>
    <property type="match status" value="1"/>
</dbReference>
<dbReference type="HOGENOM" id="CLU_068979_5_6_4"/>
<dbReference type="GO" id="GO:0016787">
    <property type="term" value="F:hydrolase activity"/>
    <property type="evidence" value="ECO:0007669"/>
    <property type="project" value="UniProtKB-KW"/>
</dbReference>
<dbReference type="Proteomes" id="UP000005250">
    <property type="component" value="Chromosome"/>
</dbReference>
<dbReference type="EMBL" id="HE965805">
    <property type="protein sequence ID" value="CCJ64285.1"/>
    <property type="molecule type" value="Genomic_DNA"/>
</dbReference>
<dbReference type="InterPro" id="IPR000868">
    <property type="entry name" value="Isochorismatase-like_dom"/>
</dbReference>
<evidence type="ECO:0000256" key="1">
    <source>
        <dbReference type="ARBA" id="ARBA00022801"/>
    </source>
</evidence>
<organism evidence="4 5">
    <name type="scientific">Bordetella pertussis (strain ATCC 9797 / DSM 5571 / CCUG 30873 / LMG 14455 / NCTC 10739 / 18323)</name>
    <dbReference type="NCBI Taxonomy" id="568706"/>
    <lineage>
        <taxon>Bacteria</taxon>
        <taxon>Pseudomonadati</taxon>
        <taxon>Pseudomonadota</taxon>
        <taxon>Betaproteobacteria</taxon>
        <taxon>Burkholderiales</taxon>
        <taxon>Alcaligenaceae</taxon>
        <taxon>Bordetella</taxon>
    </lineage>
</organism>
<dbReference type="PANTHER" id="PTHR43540">
    <property type="entry name" value="PEROXYUREIDOACRYLATE/UREIDOACRYLATE AMIDOHYDROLASE-RELATED"/>
    <property type="match status" value="1"/>
</dbReference>
<sequence>MAVLARPRPGAQNSASATPKPLPRSLAMKQALIVIDVQESFRHRPFWDDSELPAFLAQVQALIDGCRQRDIPVLQVFHVNAANDPASPFAPASGHVVALRELRIAPTAVFRKTVHSSLYARDEAGHTLHDWLLEHGVGEIIVCGIRTEQCCETTTRHASDAGFKVRFALDATLTFAMRAASGKTYTPAEIRERTELVLQDRFAQVLPAAAALAA</sequence>
<evidence type="ECO:0000313" key="5">
    <source>
        <dbReference type="Proteomes" id="UP000005250"/>
    </source>
</evidence>
<proteinExistence type="predicted"/>
<reference evidence="4 5" key="1">
    <citation type="journal article" date="2012" name="BMC Genomics">
        <title>Comparative genomics of the classical Bordetella subspecies: the evolution and exchange of virulence-associated diversity amongst closely related pathogens.</title>
        <authorList>
            <person name="Park J."/>
            <person name="Zhang Y."/>
            <person name="Buboltz A.M."/>
            <person name="Zhang X."/>
            <person name="Schuster S.C."/>
            <person name="Ahuja U."/>
            <person name="Liu M."/>
            <person name="Miller J.F."/>
            <person name="Sebaihia M."/>
            <person name="Bentley S.D."/>
            <person name="Parkhill J."/>
            <person name="Harvill E.T."/>
        </authorList>
    </citation>
    <scope>NUCLEOTIDE SEQUENCE [LARGE SCALE GENOMIC DNA]</scope>
    <source>
        <strain evidence="5">ATCC 9797 / DSM 5571 / CCUG 30873 / LMG 14455 / NCTC 10739 / 18323</strain>
    </source>
</reference>
<evidence type="ECO:0000313" key="4">
    <source>
        <dbReference type="EMBL" id="CCJ64285.1"/>
    </source>
</evidence>
<gene>
    <name evidence="4" type="ordered locus">BN118_2860</name>
</gene>
<dbReference type="KEGG" id="bper:BN118_2860"/>
<feature type="region of interest" description="Disordered" evidence="2">
    <location>
        <begin position="1"/>
        <end position="22"/>
    </location>
</feature>
<dbReference type="Gene3D" id="3.40.50.850">
    <property type="entry name" value="Isochorismatase-like"/>
    <property type="match status" value="1"/>
</dbReference>
<accession>A0A0T7CRW8</accession>
<dbReference type="InterPro" id="IPR050272">
    <property type="entry name" value="Isochorismatase-like_hydrls"/>
</dbReference>
<feature type="domain" description="Isochorismatase-like" evidence="3">
    <location>
        <begin position="31"/>
        <end position="176"/>
    </location>
</feature>
<keyword evidence="5" id="KW-1185">Reference proteome</keyword>
<keyword evidence="1" id="KW-0378">Hydrolase</keyword>
<dbReference type="AlphaFoldDB" id="A0A0T7CRW8"/>
<dbReference type="SUPFAM" id="SSF52499">
    <property type="entry name" value="Isochorismatase-like hydrolases"/>
    <property type="match status" value="1"/>
</dbReference>
<dbReference type="InterPro" id="IPR036380">
    <property type="entry name" value="Isochorismatase-like_sf"/>
</dbReference>
<protein>
    <recommendedName>
        <fullName evidence="3">Isochorismatase-like domain-containing protein</fullName>
    </recommendedName>
</protein>